<feature type="compositionally biased region" description="Basic and acidic residues" evidence="14">
    <location>
        <begin position="1507"/>
        <end position="1520"/>
    </location>
</feature>
<dbReference type="FunFam" id="3.30.1490.30:FF:000001">
    <property type="entry name" value="DNA topoisomerase 2"/>
    <property type="match status" value="1"/>
</dbReference>
<dbReference type="InterPro" id="IPR001241">
    <property type="entry name" value="Topo_IIA"/>
</dbReference>
<reference evidence="18" key="1">
    <citation type="submission" date="2019-12" db="UniProtKB">
        <authorList>
            <consortium name="WormBaseParasite"/>
        </authorList>
    </citation>
    <scope>IDENTIFICATION</scope>
</reference>
<comment type="function">
    <text evidence="13">Control of topological states of DNA by transient breakage and subsequent rejoining of DNA strands. Topoisomerase II makes double-strand breaks.</text>
</comment>
<dbReference type="CDD" id="cd03481">
    <property type="entry name" value="TopoIIA_Trans_ScTopoIIA"/>
    <property type="match status" value="1"/>
</dbReference>
<dbReference type="InterPro" id="IPR006171">
    <property type="entry name" value="TOPRIM_dom"/>
</dbReference>
<comment type="cofactor">
    <cofactor evidence="2">
        <name>Ca(2+)</name>
        <dbReference type="ChEBI" id="CHEBI:29108"/>
    </cofactor>
</comment>
<dbReference type="PROSITE" id="PS50880">
    <property type="entry name" value="TOPRIM"/>
    <property type="match status" value="1"/>
</dbReference>
<feature type="region of interest" description="Disordered" evidence="14">
    <location>
        <begin position="1410"/>
        <end position="1638"/>
    </location>
</feature>
<dbReference type="EC" id="5.6.2.2" evidence="13"/>
<keyword evidence="10 12" id="KW-0238">DNA-binding</keyword>
<dbReference type="InterPro" id="IPR020568">
    <property type="entry name" value="Ribosomal_Su5_D2-typ_SF"/>
</dbReference>
<dbReference type="SUPFAM" id="SSF56719">
    <property type="entry name" value="Type II DNA topoisomerase"/>
    <property type="match status" value="1"/>
</dbReference>
<evidence type="ECO:0000256" key="6">
    <source>
        <dbReference type="ARBA" id="ARBA00022741"/>
    </source>
</evidence>
<dbReference type="FunFam" id="3.40.50.670:FF:000001">
    <property type="entry name" value="DNA topoisomerase 2"/>
    <property type="match status" value="2"/>
</dbReference>
<evidence type="ECO:0000256" key="13">
    <source>
        <dbReference type="RuleBase" id="RU362094"/>
    </source>
</evidence>
<comment type="subunit">
    <text evidence="13">Homodimer.</text>
</comment>
<dbReference type="PRINTS" id="PR00418">
    <property type="entry name" value="TPI2FAMILY"/>
</dbReference>
<dbReference type="Gene3D" id="3.30.1360.40">
    <property type="match status" value="1"/>
</dbReference>
<feature type="active site" description="O-(5'-phospho-DNA)-tyrosine intermediate" evidence="12">
    <location>
        <position position="822"/>
    </location>
</feature>
<dbReference type="Gene3D" id="3.30.1490.30">
    <property type="match status" value="1"/>
</dbReference>
<feature type="region of interest" description="Disordered" evidence="14">
    <location>
        <begin position="1277"/>
        <end position="1389"/>
    </location>
</feature>
<dbReference type="CDD" id="cd03365">
    <property type="entry name" value="TOPRIM_TopoIIA"/>
    <property type="match status" value="1"/>
</dbReference>
<feature type="compositionally biased region" description="Acidic residues" evidence="14">
    <location>
        <begin position="1100"/>
        <end position="1114"/>
    </location>
</feature>
<dbReference type="InterPro" id="IPR003594">
    <property type="entry name" value="HATPase_dom"/>
</dbReference>
<dbReference type="Gene3D" id="3.30.565.10">
    <property type="entry name" value="Histidine kinase-like ATPase, C-terminal domain"/>
    <property type="match status" value="1"/>
</dbReference>
<evidence type="ECO:0000259" key="15">
    <source>
        <dbReference type="PROSITE" id="PS50880"/>
    </source>
</evidence>
<dbReference type="Pfam" id="PF00204">
    <property type="entry name" value="DNA_gyraseB"/>
    <property type="match status" value="1"/>
</dbReference>
<keyword evidence="9 12" id="KW-0799">Topoisomerase</keyword>
<comment type="similarity">
    <text evidence="4 13">Belongs to the type II topoisomerase family.</text>
</comment>
<feature type="region of interest" description="Disordered" evidence="14">
    <location>
        <begin position="1194"/>
        <end position="1217"/>
    </location>
</feature>
<evidence type="ECO:0000256" key="10">
    <source>
        <dbReference type="ARBA" id="ARBA00023125"/>
    </source>
</evidence>
<dbReference type="FunFam" id="3.30.1360.40:FF:000003">
    <property type="entry name" value="DNA topoisomerase 2"/>
    <property type="match status" value="1"/>
</dbReference>
<dbReference type="InterPro" id="IPR018522">
    <property type="entry name" value="TopoIIA_CS"/>
</dbReference>
<dbReference type="PANTHER" id="PTHR10169:SF38">
    <property type="entry name" value="DNA TOPOISOMERASE 2"/>
    <property type="match status" value="1"/>
</dbReference>
<evidence type="ECO:0000259" key="16">
    <source>
        <dbReference type="PROSITE" id="PS52040"/>
    </source>
</evidence>
<dbReference type="InterPro" id="IPR013759">
    <property type="entry name" value="Topo_IIA_B_C"/>
</dbReference>
<dbReference type="InterPro" id="IPR036890">
    <property type="entry name" value="HATPase_C_sf"/>
</dbReference>
<dbReference type="GO" id="GO:0003918">
    <property type="term" value="F:DNA topoisomerase type II (double strand cut, ATP-hydrolyzing) activity"/>
    <property type="evidence" value="ECO:0007669"/>
    <property type="project" value="UniProtKB-UniRule"/>
</dbReference>
<dbReference type="SUPFAM" id="SSF55874">
    <property type="entry name" value="ATPase domain of HSP90 chaperone/DNA topoisomerase II/histidine kinase"/>
    <property type="match status" value="1"/>
</dbReference>
<evidence type="ECO:0000256" key="14">
    <source>
        <dbReference type="SAM" id="MobiDB-lite"/>
    </source>
</evidence>
<sequence length="1638" mass="185532">MSSKDFSERLENGEVKACDVSHSDPLHVFQSLDKVSKERSKKLSIEEIYQRKTQLEHILLRPDTYIGSIEPHTDLIWVYDGESERMVQRNITYVPGLYKIFDEIIVNAADNKQRDPKMNCIQVNINPEKNEIKVWNNGKGIPVVEHKVEKMFVPELIFGTLLTSSNYDDSERKVTGGRNGYGAKLCNIFSKKFTVETSSREYRKKFNQTWRDNMTKSEKPVISPSSDEDYTCVKFTPDLSKFGMTELDKDIVALMCRRAYDIAGTCPGVKVYLNGKRIHVDGFRSYIDLYTKDMNNEDGEPLNIVYERPHARWEVAVTVSERGFQQVSFVNSIATIKGGRHVDYVTEALVEKIIDIVKRQLKKTGQTIRPFQVKNHMWVFLNCLIENPTFDSQTKENMTLPPKSFGSKCTVSDKFLGLMAKSGIVDRVMQWMKFKAQAQLNKQCHSTKHSKLRGVPKLEDANEAGTKNSHRCTLILTEGDSAKTLAVAGFSIVGRDYYGVFPLRGKLLNVREASHKQIMGNAEINHLIKILGLQYKRKYETEEDLRSLRYGKVMIMTDQDQDGSHIKGLVINFIHHNWPSLIRHNFVEEFITPIVKVTKGNQEKPFFSLPEYEKWKAETNNWHTWKIKYYKGLGTSTAKEAKEYFSDMRRHRIRFRYDGNDDDKALELAFSKKKVEDRKDWLTSWMQVRKSQRLANQPETYLYKEDTTAVTYKEFVDKELVLFSNMDNERSIPSLVDGLKPGQRKVLFTCFKRNDKREVKVAQLAGSIAEMSAYHHGEVSLMSTIVNLAHNFVGSNNINLLMPIGQFGTRLMGGKDAASARYIFTRLSPIAKALFPQEDEACLNHLFDDNQKIEPEWYCPIVPMVLVNGAEGIGTAWSTKVPNFNPRQLVDNIRRLIRDEPLVPMQPWYKNFKGELVNLGSGRYACFGEVGLLDDGRLEISELPIGVWTQHYKESVLEVMLYGAENKQPLIQDYKEYHTDTTVRFIVQISPDKLAQVQREGVHKVFKLQNFINTTQMVLFDAEGCLRRFDSAEEILRSFYVAEASRLRNQARFILEKIEGIIKIENLKKQDIVKQLVDRNYDPDPVKAWKDKQLQPTSDELLEEEDEPTSDEMPESPVDIRLRNYDYLLSMAVVRLSLEEKDKLLRDRDCKVEQLEALRQKTPKDLWLEDLDKFIVELDDMEAKERREERIVDDGGSRMGNKGKRGKGGGRFAAKKTNANDTLPSEDAIRIEPLVTDDIRLKVEKAAHAKQRVVLLKEAELRGDTEALDILKGRKKKIKKEEGIGGGDATSTGVKSKRTAKKGEAKAKPEKDDNNVAAEEAASDKDDSTDEVVRPIRSVRKRQTLDFILSDGESDAASGSSLLVGGNSDTYGSDPFGVKEEAKSTASNGTILVKAENELQSLASLKRRKVNRLMESDDSDFEMVDCSSDSTFEPTEKRKRATPKKKESPPTAPIKGAPKRQRKKPLLLTNSSDGDDDAVGKKEIVKQPARRKKEPPKGDSNQPADPFEVKTKPDNVSRAKKEARKRPGVGAKKISKPKATPPSKSSDGSNSNTDDPENTKKAKGATATSSKRKGRSATTQGGSKQAMGTAAKTSGGEAERQSSIGSKKTSQELEESIIQFDDANNSVVRFVEESDESA</sequence>
<feature type="region of interest" description="Disordered" evidence="14">
    <location>
        <begin position="1087"/>
        <end position="1116"/>
    </location>
</feature>
<feature type="compositionally biased region" description="Basic and acidic residues" evidence="14">
    <location>
        <begin position="1301"/>
        <end position="1314"/>
    </location>
</feature>
<evidence type="ECO:0000256" key="2">
    <source>
        <dbReference type="ARBA" id="ARBA00001913"/>
    </source>
</evidence>
<feature type="domain" description="Topo IIA-type catalytic" evidence="16">
    <location>
        <begin position="732"/>
        <end position="1171"/>
    </location>
</feature>
<dbReference type="CDD" id="cd00187">
    <property type="entry name" value="TOP4c"/>
    <property type="match status" value="1"/>
</dbReference>
<dbReference type="Gene3D" id="3.40.50.670">
    <property type="match status" value="1"/>
</dbReference>
<proteinExistence type="inferred from homology"/>
<dbReference type="InterPro" id="IPR001154">
    <property type="entry name" value="TopoII_euk"/>
</dbReference>
<name>A0A5S6QLN5_TRIMR</name>
<dbReference type="Gene3D" id="1.10.268.10">
    <property type="entry name" value="Topoisomerase, domain 3"/>
    <property type="match status" value="1"/>
</dbReference>
<dbReference type="STRING" id="70415.A0A5S6QLN5"/>
<keyword evidence="8" id="KW-0460">Magnesium</keyword>
<dbReference type="Pfam" id="PF02518">
    <property type="entry name" value="HATPase_c"/>
    <property type="match status" value="1"/>
</dbReference>
<dbReference type="WBParaSite" id="TMUE_2000008115.1">
    <property type="protein sequence ID" value="TMUE_2000008115.1"/>
    <property type="gene ID" value="WBGene00288607"/>
</dbReference>
<evidence type="ECO:0000256" key="11">
    <source>
        <dbReference type="ARBA" id="ARBA00023235"/>
    </source>
</evidence>
<keyword evidence="17" id="KW-1185">Reference proteome</keyword>
<dbReference type="FunFam" id="3.30.230.10:FF:000008">
    <property type="entry name" value="DNA topoisomerase 2"/>
    <property type="match status" value="1"/>
</dbReference>
<dbReference type="Pfam" id="PF16898">
    <property type="entry name" value="TOPRIM_C"/>
    <property type="match status" value="1"/>
</dbReference>
<feature type="compositionally biased region" description="Low complexity" evidence="14">
    <location>
        <begin position="1537"/>
        <end position="1546"/>
    </location>
</feature>
<dbReference type="GO" id="GO:0003677">
    <property type="term" value="F:DNA binding"/>
    <property type="evidence" value="ECO:0007669"/>
    <property type="project" value="UniProtKB-UniRule"/>
</dbReference>
<dbReference type="GO" id="GO:0005524">
    <property type="term" value="F:ATP binding"/>
    <property type="evidence" value="ECO:0007669"/>
    <property type="project" value="UniProtKB-UniRule"/>
</dbReference>
<comment type="cofactor">
    <cofactor evidence="3">
        <name>Mg(2+)</name>
        <dbReference type="ChEBI" id="CHEBI:18420"/>
    </cofactor>
</comment>
<evidence type="ECO:0000313" key="18">
    <source>
        <dbReference type="WBParaSite" id="TMUE_2000008115.1"/>
    </source>
</evidence>
<feature type="compositionally biased region" description="Basic and acidic residues" evidence="14">
    <location>
        <begin position="1322"/>
        <end position="1334"/>
    </location>
</feature>
<dbReference type="GO" id="GO:0000712">
    <property type="term" value="P:resolution of meiotic recombination intermediates"/>
    <property type="evidence" value="ECO:0007669"/>
    <property type="project" value="TreeGrafter"/>
</dbReference>
<evidence type="ECO:0000256" key="5">
    <source>
        <dbReference type="ARBA" id="ARBA00022723"/>
    </source>
</evidence>
<dbReference type="Proteomes" id="UP000046395">
    <property type="component" value="Unassembled WGS sequence"/>
</dbReference>
<dbReference type="FunFam" id="3.90.199.10:FF:000002">
    <property type="entry name" value="DNA topoisomerase 2"/>
    <property type="match status" value="1"/>
</dbReference>
<protein>
    <recommendedName>
        <fullName evidence="13">DNA topoisomerase 2</fullName>
        <ecNumber evidence="13">5.6.2.2</ecNumber>
    </recommendedName>
</protein>
<dbReference type="InterPro" id="IPR031660">
    <property type="entry name" value="TOPRIM_C"/>
</dbReference>
<dbReference type="SMART" id="SM00434">
    <property type="entry name" value="TOP4c"/>
    <property type="match status" value="1"/>
</dbReference>
<dbReference type="InterPro" id="IPR013760">
    <property type="entry name" value="Topo_IIA-like_dom_sf"/>
</dbReference>
<dbReference type="PANTHER" id="PTHR10169">
    <property type="entry name" value="DNA TOPOISOMERASE/GYRASE"/>
    <property type="match status" value="1"/>
</dbReference>
<dbReference type="InterPro" id="IPR050634">
    <property type="entry name" value="DNA_Topoisomerase_II"/>
</dbReference>
<evidence type="ECO:0000256" key="1">
    <source>
        <dbReference type="ARBA" id="ARBA00000185"/>
    </source>
</evidence>
<evidence type="ECO:0000256" key="12">
    <source>
        <dbReference type="PROSITE-ProRule" id="PRU01384"/>
    </source>
</evidence>
<evidence type="ECO:0000313" key="17">
    <source>
        <dbReference type="Proteomes" id="UP000046395"/>
    </source>
</evidence>
<keyword evidence="6 13" id="KW-0547">Nucleotide-binding</keyword>
<dbReference type="InterPro" id="IPR034157">
    <property type="entry name" value="TOPRIM_TopoII"/>
</dbReference>
<dbReference type="SMART" id="SM00433">
    <property type="entry name" value="TOP2c"/>
    <property type="match status" value="1"/>
</dbReference>
<dbReference type="PRINTS" id="PR01158">
    <property type="entry name" value="TOPISMRASEII"/>
</dbReference>
<keyword evidence="7 13" id="KW-0067">ATP-binding</keyword>
<dbReference type="GO" id="GO:0005634">
    <property type="term" value="C:nucleus"/>
    <property type="evidence" value="ECO:0007669"/>
    <property type="project" value="TreeGrafter"/>
</dbReference>
<dbReference type="InterPro" id="IPR013506">
    <property type="entry name" value="Topo_IIA_bsu_dom2"/>
</dbReference>
<dbReference type="PROSITE" id="PS00177">
    <property type="entry name" value="TOPOISOMERASE_II"/>
    <property type="match status" value="1"/>
</dbReference>
<dbReference type="Gene3D" id="3.90.199.10">
    <property type="entry name" value="Topoisomerase II, domain 5"/>
    <property type="match status" value="1"/>
</dbReference>
<keyword evidence="11 12" id="KW-0413">Isomerase</keyword>
<dbReference type="Pfam" id="PF01751">
    <property type="entry name" value="Toprim"/>
    <property type="match status" value="1"/>
</dbReference>
<feature type="domain" description="Toprim" evidence="15">
    <location>
        <begin position="472"/>
        <end position="589"/>
    </location>
</feature>
<dbReference type="Gene3D" id="3.30.230.10">
    <property type="match status" value="1"/>
</dbReference>
<dbReference type="SUPFAM" id="SSF54211">
    <property type="entry name" value="Ribosomal protein S5 domain 2-like"/>
    <property type="match status" value="1"/>
</dbReference>
<dbReference type="InterPro" id="IPR014721">
    <property type="entry name" value="Ribsml_uS5_D2-typ_fold_subgr"/>
</dbReference>
<comment type="catalytic activity">
    <reaction evidence="1 12 13">
        <text>ATP-dependent breakage, passage and rejoining of double-stranded DNA.</text>
        <dbReference type="EC" id="5.6.2.2"/>
    </reaction>
</comment>
<feature type="compositionally biased region" description="Low complexity" evidence="14">
    <location>
        <begin position="1349"/>
        <end position="1362"/>
    </location>
</feature>
<dbReference type="InterPro" id="IPR013758">
    <property type="entry name" value="Topo_IIA_A/C_ab"/>
</dbReference>
<evidence type="ECO:0000256" key="3">
    <source>
        <dbReference type="ARBA" id="ARBA00001946"/>
    </source>
</evidence>
<dbReference type="InterPro" id="IPR013757">
    <property type="entry name" value="Topo_IIA_A_a_sf"/>
</dbReference>
<keyword evidence="5" id="KW-0479">Metal-binding</keyword>
<evidence type="ECO:0000256" key="4">
    <source>
        <dbReference type="ARBA" id="ARBA00011080"/>
    </source>
</evidence>
<evidence type="ECO:0000256" key="9">
    <source>
        <dbReference type="ARBA" id="ARBA00023029"/>
    </source>
</evidence>
<organism evidence="17 18">
    <name type="scientific">Trichuris muris</name>
    <name type="common">Mouse whipworm</name>
    <dbReference type="NCBI Taxonomy" id="70415"/>
    <lineage>
        <taxon>Eukaryota</taxon>
        <taxon>Metazoa</taxon>
        <taxon>Ecdysozoa</taxon>
        <taxon>Nematoda</taxon>
        <taxon>Enoplea</taxon>
        <taxon>Dorylaimia</taxon>
        <taxon>Trichinellida</taxon>
        <taxon>Trichuridae</taxon>
        <taxon>Trichuris</taxon>
    </lineage>
</organism>
<dbReference type="Pfam" id="PF00521">
    <property type="entry name" value="DNA_topoisoIV"/>
    <property type="match status" value="1"/>
</dbReference>
<dbReference type="InterPro" id="IPR002205">
    <property type="entry name" value="Topo_IIA_dom_A"/>
</dbReference>
<dbReference type="CDD" id="cd16930">
    <property type="entry name" value="HATPase_TopII-like"/>
    <property type="match status" value="1"/>
</dbReference>
<evidence type="ECO:0000256" key="7">
    <source>
        <dbReference type="ARBA" id="ARBA00022840"/>
    </source>
</evidence>
<dbReference type="GO" id="GO:0046872">
    <property type="term" value="F:metal ion binding"/>
    <property type="evidence" value="ECO:0007669"/>
    <property type="project" value="UniProtKB-KW"/>
</dbReference>
<accession>A0A5S6QLN5</accession>
<dbReference type="GO" id="GO:0000819">
    <property type="term" value="P:sister chromatid segregation"/>
    <property type="evidence" value="ECO:0007669"/>
    <property type="project" value="TreeGrafter"/>
</dbReference>
<evidence type="ECO:0000256" key="8">
    <source>
        <dbReference type="ARBA" id="ARBA00022842"/>
    </source>
</evidence>
<dbReference type="PROSITE" id="PS52040">
    <property type="entry name" value="TOPO_IIA"/>
    <property type="match status" value="1"/>
</dbReference>
<dbReference type="FunFam" id="3.30.565.10:FF:000004">
    <property type="entry name" value="DNA topoisomerase 2"/>
    <property type="match status" value="1"/>
</dbReference>
<dbReference type="GO" id="GO:0006265">
    <property type="term" value="P:DNA topological change"/>
    <property type="evidence" value="ECO:0007669"/>
    <property type="project" value="UniProtKB-UniRule"/>
</dbReference>